<dbReference type="InterPro" id="IPR052881">
    <property type="entry name" value="Keratinocyte_PR"/>
</dbReference>
<evidence type="ECO:0000256" key="2">
    <source>
        <dbReference type="SAM" id="SignalP"/>
    </source>
</evidence>
<dbReference type="EMBL" id="JASAOG010000005">
    <property type="protein sequence ID" value="KAK0068444.1"/>
    <property type="molecule type" value="Genomic_DNA"/>
</dbReference>
<dbReference type="InterPro" id="IPR036508">
    <property type="entry name" value="Chitin-bd_dom_sf"/>
</dbReference>
<dbReference type="SMART" id="SM00494">
    <property type="entry name" value="ChtBD2"/>
    <property type="match status" value="3"/>
</dbReference>
<dbReference type="InterPro" id="IPR002557">
    <property type="entry name" value="Chitin-bd_dom"/>
</dbReference>
<feature type="region of interest" description="Disordered" evidence="1">
    <location>
        <begin position="184"/>
        <end position="412"/>
    </location>
</feature>
<sequence>MIVLEVLFMAFVQVMSVTGDDDDMSFFVPLQGGNSDSKEIPSFGSYFNVPSVYQQNLQHFQPQHRLLHQPMNPYNVLGTSYQGGYQQNHLPFNMGSAVGQVHPLVALAAGDLEESKESGELMGGAKWFRNLVDIINKQGAVHKDDSSEETDHVLNPFSLVLAQLAESRDSHASRLEFPVNVVKEDVDSSEEKKNEHSDSSEERKGGLNDGDSGGNERSSEGETSTTLRPFPSPATRSSAPYSPSTPGPATKNPPSGFKTTLQLFTSPSSPFSQTPSLERSTGSKLTHPTIRPNYQSTSRTVKPTKPAPSTTAPQSSNPTKSPPSTTAQQSSNPTKPAPSITAPQSSNPTKQPTKQTSRTIAPSSSPFTKGTIKPTKSTAAKSFTTAPKTPTNTESSKYSTKQKPTSASSTGWSLKTSTLLKSTTKQSLPPTLFTYYPSTTAPSSSILTTTRLPLTSSTTGRSYPTTRSSTRSSSTTTRQTTTTSSITSTEKLNIPELCQGGQEINGVGYKAHWSDCAKFIQCHFLPDGTVHVVMKSCQHGTHWDQNTLSCTNGNIAHCPYDLCLKDGFDRYPSLTNCRGYWICQNGKSEGYCCPPQHSYDVITSDCVPNSECKDVCGAPNIFDICDKRAVAGRPLVYEQNLPGQGWVQMPCAQGTTFNVNDCMCAWSSQINSTEIMCQPELYIPFNGDIRDESGNNNYLQVDGVKVVDGTGHFDGKSLIRVPRFSNAEYGDTFIVKLRYKEEGRGSGAGQLQALVANGDCNKPSSLYMATGQGRVDVGLRTKKGQNASVSIPNNASGWKDAVLMAERNILSGSVNGNTYQTFFAGSIEPSKCALQIGRGTDFKHFTGYMDDSEKDLILAGFVDLILAGCVDLILVSYVDLILAGCVDLILAGRVDLILAGCVDLILAGSVDLILAGRVDLILAGRDWLHGRGDVTLDWLPGRVDVILDWLPGHVDVILDWLPGRVDVILDWLPGRVDVTLDWLPGRVDVTLDWLPGHVDVTLDWLPGHVDVTLDWLPGRVDVIFDWLPGRVDVILDWLPGRVDVILDWLPGRVDVILDWLPGRVDVTLDWLPGRVDVILDCLPACVDVTLDWLHARVDVIHDWLHGRVDVTLDWLPGRVVWAVITNLLPSHPSLTSLESQPVSVFLALCV</sequence>
<reference evidence="4" key="2">
    <citation type="submission" date="2023-04" db="EMBL/GenBank/DDBJ databases">
        <authorList>
            <person name="Bu L."/>
            <person name="Lu L."/>
            <person name="Laidemitt M.R."/>
            <person name="Zhang S.M."/>
            <person name="Mutuku M."/>
            <person name="Mkoji G."/>
            <person name="Steinauer M."/>
            <person name="Loker E.S."/>
        </authorList>
    </citation>
    <scope>NUCLEOTIDE SEQUENCE</scope>
    <source>
        <strain evidence="4">KasaAsao</strain>
        <tissue evidence="4">Whole Snail</tissue>
    </source>
</reference>
<reference evidence="4" key="1">
    <citation type="journal article" date="2023" name="PLoS Negl. Trop. Dis.">
        <title>A genome sequence for Biomphalaria pfeifferi, the major vector snail for the human-infecting parasite Schistosoma mansoni.</title>
        <authorList>
            <person name="Bu L."/>
            <person name="Lu L."/>
            <person name="Laidemitt M.R."/>
            <person name="Zhang S.M."/>
            <person name="Mutuku M."/>
            <person name="Mkoji G."/>
            <person name="Steinauer M."/>
            <person name="Loker E.S."/>
        </authorList>
    </citation>
    <scope>NUCLEOTIDE SEQUENCE</scope>
    <source>
        <strain evidence="4">KasaAsao</strain>
    </source>
</reference>
<feature type="compositionally biased region" description="Polar residues" evidence="1">
    <location>
        <begin position="392"/>
        <end position="412"/>
    </location>
</feature>
<feature type="compositionally biased region" description="Polar residues" evidence="1">
    <location>
        <begin position="341"/>
        <end position="368"/>
    </location>
</feature>
<dbReference type="PANTHER" id="PTHR48138:SF2">
    <property type="entry name" value="KERATINOCYTE PROLINE-RICH PROTEIN"/>
    <property type="match status" value="1"/>
</dbReference>
<dbReference type="AlphaFoldDB" id="A0AAD8C8J1"/>
<feature type="compositionally biased region" description="Basic and acidic residues" evidence="1">
    <location>
        <begin position="184"/>
        <end position="206"/>
    </location>
</feature>
<feature type="region of interest" description="Disordered" evidence="1">
    <location>
        <begin position="442"/>
        <end position="486"/>
    </location>
</feature>
<dbReference type="Proteomes" id="UP001233172">
    <property type="component" value="Unassembled WGS sequence"/>
</dbReference>
<comment type="caution">
    <text evidence="4">The sequence shown here is derived from an EMBL/GenBank/DDBJ whole genome shotgun (WGS) entry which is preliminary data.</text>
</comment>
<dbReference type="PANTHER" id="PTHR48138">
    <property type="entry name" value="KERATINOCYTE PROLINE-RICH PROTEIN-RELATED"/>
    <property type="match status" value="1"/>
</dbReference>
<dbReference type="GO" id="GO:0008061">
    <property type="term" value="F:chitin binding"/>
    <property type="evidence" value="ECO:0007669"/>
    <property type="project" value="InterPro"/>
</dbReference>
<gene>
    <name evidence="4" type="ORF">Bpfe_002379</name>
</gene>
<dbReference type="Gene3D" id="2.170.140.10">
    <property type="entry name" value="Chitin binding domain"/>
    <property type="match status" value="1"/>
</dbReference>
<evidence type="ECO:0000256" key="1">
    <source>
        <dbReference type="SAM" id="MobiDB-lite"/>
    </source>
</evidence>
<evidence type="ECO:0000313" key="4">
    <source>
        <dbReference type="EMBL" id="KAK0068444.1"/>
    </source>
</evidence>
<organism evidence="4 5">
    <name type="scientific">Biomphalaria pfeifferi</name>
    <name type="common">Bloodfluke planorb</name>
    <name type="synonym">Freshwater snail</name>
    <dbReference type="NCBI Taxonomy" id="112525"/>
    <lineage>
        <taxon>Eukaryota</taxon>
        <taxon>Metazoa</taxon>
        <taxon>Spiralia</taxon>
        <taxon>Lophotrochozoa</taxon>
        <taxon>Mollusca</taxon>
        <taxon>Gastropoda</taxon>
        <taxon>Heterobranchia</taxon>
        <taxon>Euthyneura</taxon>
        <taxon>Panpulmonata</taxon>
        <taxon>Hygrophila</taxon>
        <taxon>Lymnaeoidea</taxon>
        <taxon>Planorbidae</taxon>
        <taxon>Biomphalaria</taxon>
    </lineage>
</organism>
<keyword evidence="2" id="KW-0732">Signal</keyword>
<name>A0AAD8C8J1_BIOPF</name>
<protein>
    <submittedName>
        <fullName evidence="4">Protein PIF</fullName>
    </submittedName>
</protein>
<feature type="compositionally biased region" description="Low complexity" evidence="1">
    <location>
        <begin position="373"/>
        <end position="391"/>
    </location>
</feature>
<feature type="compositionally biased region" description="Low complexity" evidence="1">
    <location>
        <begin position="300"/>
        <end position="326"/>
    </location>
</feature>
<feature type="compositionally biased region" description="Polar residues" evidence="1">
    <location>
        <begin position="278"/>
        <end position="299"/>
    </location>
</feature>
<evidence type="ECO:0000259" key="3">
    <source>
        <dbReference type="PROSITE" id="PS50940"/>
    </source>
</evidence>
<keyword evidence="5" id="KW-1185">Reference proteome</keyword>
<feature type="compositionally biased region" description="Low complexity" evidence="1">
    <location>
        <begin position="261"/>
        <end position="277"/>
    </location>
</feature>
<proteinExistence type="predicted"/>
<dbReference type="Pfam" id="PF01607">
    <property type="entry name" value="CBM_14"/>
    <property type="match status" value="1"/>
</dbReference>
<dbReference type="GO" id="GO:0005576">
    <property type="term" value="C:extracellular region"/>
    <property type="evidence" value="ECO:0007669"/>
    <property type="project" value="InterPro"/>
</dbReference>
<feature type="signal peptide" evidence="2">
    <location>
        <begin position="1"/>
        <end position="19"/>
    </location>
</feature>
<evidence type="ECO:0000313" key="5">
    <source>
        <dbReference type="Proteomes" id="UP001233172"/>
    </source>
</evidence>
<feature type="compositionally biased region" description="Polar residues" evidence="1">
    <location>
        <begin position="234"/>
        <end position="244"/>
    </location>
</feature>
<dbReference type="PROSITE" id="PS50940">
    <property type="entry name" value="CHIT_BIND_II"/>
    <property type="match status" value="1"/>
</dbReference>
<feature type="chain" id="PRO_5042123427" evidence="2">
    <location>
        <begin position="20"/>
        <end position="1150"/>
    </location>
</feature>
<feature type="domain" description="Chitin-binding type-2" evidence="3">
    <location>
        <begin position="495"/>
        <end position="560"/>
    </location>
</feature>
<dbReference type="SUPFAM" id="SSF57625">
    <property type="entry name" value="Invertebrate chitin-binding proteins"/>
    <property type="match status" value="2"/>
</dbReference>
<accession>A0AAD8C8J1</accession>